<evidence type="ECO:0000313" key="2">
    <source>
        <dbReference type="EMBL" id="GHO57912.1"/>
    </source>
</evidence>
<dbReference type="Pfam" id="PF12867">
    <property type="entry name" value="DinB_2"/>
    <property type="match status" value="1"/>
</dbReference>
<organism evidence="2 3">
    <name type="scientific">Ktedonobacter robiniae</name>
    <dbReference type="NCBI Taxonomy" id="2778365"/>
    <lineage>
        <taxon>Bacteria</taxon>
        <taxon>Bacillati</taxon>
        <taxon>Chloroflexota</taxon>
        <taxon>Ktedonobacteria</taxon>
        <taxon>Ktedonobacterales</taxon>
        <taxon>Ktedonobacteraceae</taxon>
        <taxon>Ktedonobacter</taxon>
    </lineage>
</organism>
<dbReference type="EMBL" id="BNJG01000002">
    <property type="protein sequence ID" value="GHO57912.1"/>
    <property type="molecule type" value="Genomic_DNA"/>
</dbReference>
<name>A0ABQ3UZY3_9CHLR</name>
<accession>A0ABQ3UZY3</accession>
<gene>
    <name evidence="2" type="ORF">KSB_63870</name>
</gene>
<dbReference type="Proteomes" id="UP000654345">
    <property type="component" value="Unassembled WGS sequence"/>
</dbReference>
<proteinExistence type="predicted"/>
<keyword evidence="3" id="KW-1185">Reference proteome</keyword>
<dbReference type="SUPFAM" id="SSF109854">
    <property type="entry name" value="DinB/YfiT-like putative metalloenzymes"/>
    <property type="match status" value="1"/>
</dbReference>
<reference evidence="2 3" key="1">
    <citation type="journal article" date="2021" name="Int. J. Syst. Evol. Microbiol.">
        <title>Reticulibacter mediterranei gen. nov., sp. nov., within the new family Reticulibacteraceae fam. nov., and Ktedonospora formicarum gen. nov., sp. nov., Ktedonobacter robiniae sp. nov., Dictyobacter formicarum sp. nov. and Dictyobacter arantiisoli sp. nov., belonging to the class Ktedonobacteria.</title>
        <authorList>
            <person name="Yabe S."/>
            <person name="Zheng Y."/>
            <person name="Wang C.M."/>
            <person name="Sakai Y."/>
            <person name="Abe K."/>
            <person name="Yokota A."/>
            <person name="Donadio S."/>
            <person name="Cavaletti L."/>
            <person name="Monciardini P."/>
        </authorList>
    </citation>
    <scope>NUCLEOTIDE SEQUENCE [LARGE SCALE GENOMIC DNA]</scope>
    <source>
        <strain evidence="2 3">SOSP1-30</strain>
    </source>
</reference>
<dbReference type="InterPro" id="IPR024775">
    <property type="entry name" value="DinB-like"/>
</dbReference>
<evidence type="ECO:0000313" key="3">
    <source>
        <dbReference type="Proteomes" id="UP000654345"/>
    </source>
</evidence>
<comment type="caution">
    <text evidence="2">The sequence shown here is derived from an EMBL/GenBank/DDBJ whole genome shotgun (WGS) entry which is preliminary data.</text>
</comment>
<feature type="domain" description="DinB-like" evidence="1">
    <location>
        <begin position="19"/>
        <end position="182"/>
    </location>
</feature>
<dbReference type="InterPro" id="IPR034660">
    <property type="entry name" value="DinB/YfiT-like"/>
</dbReference>
<protein>
    <recommendedName>
        <fullName evidence="1">DinB-like domain-containing protein</fullName>
    </recommendedName>
</protein>
<evidence type="ECO:0000259" key="1">
    <source>
        <dbReference type="Pfam" id="PF12867"/>
    </source>
</evidence>
<dbReference type="Gene3D" id="1.20.120.450">
    <property type="entry name" value="dinb family like domain"/>
    <property type="match status" value="1"/>
</dbReference>
<sequence>MAEHQLSLLPFYAGWGSYQQRLVAAIAPLTGEQLALRTTPQHWSIGMYVTHIVANRAWWFHARMGEGSDDLTSLELWALGVCEGNVDPCHPAAELVAGLEKTWQLIQHTLARLTPADLEQVVPPLDDAERARHAKLVEPALQPYAQMWVEAARQAKVVRPAVSLQSIIWGVLEHDIHHGSEISTTLGVHGLPVVELD</sequence>
<dbReference type="RefSeq" id="WP_201374195.1">
    <property type="nucleotide sequence ID" value="NZ_BNJG01000002.1"/>
</dbReference>